<protein>
    <submittedName>
        <fullName evidence="1">Uncharacterized protein</fullName>
    </submittedName>
</protein>
<gene>
    <name evidence="1" type="ORF">ACFOW1_05760</name>
</gene>
<dbReference type="RefSeq" id="WP_379012820.1">
    <property type="nucleotide sequence ID" value="NZ_JBHSDC010000003.1"/>
</dbReference>
<sequence length="106" mass="12102">MANTPKTNIAMLPKSPTVTITQQVFDFMMIEVNHADILSTFSYAIVDHHQQAIRKGNFRGQMVQLRLSHIPEGKYQFSLHHNEVLISTIPFEKKSAAFEKSQLFGK</sequence>
<evidence type="ECO:0000313" key="1">
    <source>
        <dbReference type="EMBL" id="MFC4231386.1"/>
    </source>
</evidence>
<dbReference type="Proteomes" id="UP001595906">
    <property type="component" value="Unassembled WGS sequence"/>
</dbReference>
<accession>A0ABV8PXI6</accession>
<comment type="caution">
    <text evidence="1">The sequence shown here is derived from an EMBL/GenBank/DDBJ whole genome shotgun (WGS) entry which is preliminary data.</text>
</comment>
<evidence type="ECO:0000313" key="2">
    <source>
        <dbReference type="Proteomes" id="UP001595906"/>
    </source>
</evidence>
<proteinExistence type="predicted"/>
<reference evidence="2" key="1">
    <citation type="journal article" date="2019" name="Int. J. Syst. Evol. Microbiol.">
        <title>The Global Catalogue of Microorganisms (GCM) 10K type strain sequencing project: providing services to taxonomists for standard genome sequencing and annotation.</title>
        <authorList>
            <consortium name="The Broad Institute Genomics Platform"/>
            <consortium name="The Broad Institute Genome Sequencing Center for Infectious Disease"/>
            <person name="Wu L."/>
            <person name="Ma J."/>
        </authorList>
    </citation>
    <scope>NUCLEOTIDE SEQUENCE [LARGE SCALE GENOMIC DNA]</scope>
    <source>
        <strain evidence="2">CECT 8010</strain>
    </source>
</reference>
<keyword evidence="2" id="KW-1185">Reference proteome</keyword>
<name>A0ABV8PXI6_9BACT</name>
<dbReference type="EMBL" id="JBHSDC010000003">
    <property type="protein sequence ID" value="MFC4231386.1"/>
    <property type="molecule type" value="Genomic_DNA"/>
</dbReference>
<organism evidence="1 2">
    <name type="scientific">Parasediminibacterium paludis</name>
    <dbReference type="NCBI Taxonomy" id="908966"/>
    <lineage>
        <taxon>Bacteria</taxon>
        <taxon>Pseudomonadati</taxon>
        <taxon>Bacteroidota</taxon>
        <taxon>Chitinophagia</taxon>
        <taxon>Chitinophagales</taxon>
        <taxon>Chitinophagaceae</taxon>
        <taxon>Parasediminibacterium</taxon>
    </lineage>
</organism>